<dbReference type="InterPro" id="IPR029063">
    <property type="entry name" value="SAM-dependent_MTases_sf"/>
</dbReference>
<dbReference type="EMBL" id="FLUV01000369">
    <property type="protein sequence ID" value="SBW19020.1"/>
    <property type="molecule type" value="Genomic_DNA"/>
</dbReference>
<evidence type="ECO:0000313" key="6">
    <source>
        <dbReference type="EMBL" id="SBW19020.1"/>
    </source>
</evidence>
<dbReference type="SUPFAM" id="SSF53335">
    <property type="entry name" value="S-adenosyl-L-methionine-dependent methyltransferases"/>
    <property type="match status" value="1"/>
</dbReference>
<evidence type="ECO:0000256" key="2">
    <source>
        <dbReference type="ARBA" id="ARBA00022603"/>
    </source>
</evidence>
<dbReference type="InterPro" id="IPR002052">
    <property type="entry name" value="DNA_methylase_N6_adenine_CS"/>
</dbReference>
<keyword evidence="2 6" id="KW-0489">Methyltransferase</keyword>
<dbReference type="InterPro" id="IPR002295">
    <property type="entry name" value="N4/N6-MTase_EcoPI_Mod-like"/>
</dbReference>
<organism evidence="6 7">
    <name type="scientific">Candidatus Protofrankia californiensis</name>
    <dbReference type="NCBI Taxonomy" id="1839754"/>
    <lineage>
        <taxon>Bacteria</taxon>
        <taxon>Bacillati</taxon>
        <taxon>Actinomycetota</taxon>
        <taxon>Actinomycetes</taxon>
        <taxon>Frankiales</taxon>
        <taxon>Frankiaceae</taxon>
        <taxon>Protofrankia</taxon>
    </lineage>
</organism>
<dbReference type="PROSITE" id="PS50093">
    <property type="entry name" value="PKD"/>
    <property type="match status" value="1"/>
</dbReference>
<dbReference type="AlphaFoldDB" id="A0A1C3NUL4"/>
<dbReference type="Pfam" id="PF01555">
    <property type="entry name" value="N6_N4_Mtase"/>
    <property type="match status" value="1"/>
</dbReference>
<evidence type="ECO:0000256" key="4">
    <source>
        <dbReference type="ARBA" id="ARBA00022691"/>
    </source>
</evidence>
<dbReference type="GO" id="GO:0032259">
    <property type="term" value="P:methylation"/>
    <property type="evidence" value="ECO:0007669"/>
    <property type="project" value="UniProtKB-KW"/>
</dbReference>
<evidence type="ECO:0000256" key="3">
    <source>
        <dbReference type="ARBA" id="ARBA00022679"/>
    </source>
</evidence>
<gene>
    <name evidence="6" type="ORF">FDG2_0923</name>
</gene>
<dbReference type="InterPro" id="IPR002941">
    <property type="entry name" value="DNA_methylase_N4/N6"/>
</dbReference>
<keyword evidence="7" id="KW-1185">Reference proteome</keyword>
<dbReference type="GO" id="GO:0008170">
    <property type="term" value="F:N-methyltransferase activity"/>
    <property type="evidence" value="ECO:0007669"/>
    <property type="project" value="InterPro"/>
</dbReference>
<sequence>MTRVRLEWDGKSAEVPRLRLPLQVVETVNSPRADRGSLFEANPAGSDDSGWRNRLIWGDNLHVLASLADELAGQVDLVYIDPPFDSRQDYKVRIAVGDGANSADQELTKISSIVEEKAYRDTWGKGVDSYLQMLYQRLILLRELLSERGSLFLHLAPNVSHHARAILDEIFDPENFRAEIIWQRVTAHSDTKDFGTIHDSIVCFSKSEKRIWNPQFRPYDESYIKSHYSHVDESGRKFRLDNLTSPNPRPNMTYAWRGHEPPAFGWRYSVETMTRLHSEGRIWYPKEKSKRPQLKRFLDEMPGMPLGDVWADIFPVNSQAQERLGYDTQKPETLLERIIKSSSDEGSIVLDCFVGSGTTAAVAEKLGRRWVAVDIGRFAIHTTRKRLLDTVGCRPFEVANLGRYERQAWQSATTGEQYRAYLDFVIDLYGATPVEGFTFIHGTQGKRAVHVGAVDAAVSHAQIKDALDEARSAGYHTLDVLGWEWEMGLHELVQDEARAAGVRLSLYRIPREVMDPRNIEAGEITFHELAYVTVETKLRRRTVAVTLANFALSNPELIPASVRSKISNWSDYVDYWAVDFTYGSGGDTDTFRNAWQSFRTYARRTLELTAEHTYDGPGSHTVLVKVVDVFGNDTTTSVAVTVP</sequence>
<proteinExistence type="inferred from homology"/>
<keyword evidence="4" id="KW-0949">S-adenosyl-L-methionine</keyword>
<feature type="domain" description="PKD" evidence="5">
    <location>
        <begin position="580"/>
        <end position="643"/>
    </location>
</feature>
<accession>A0A1C3NUL4</accession>
<reference evidence="7" key="1">
    <citation type="submission" date="2016-02" db="EMBL/GenBank/DDBJ databases">
        <authorList>
            <person name="Wibberg D."/>
        </authorList>
    </citation>
    <scope>NUCLEOTIDE SEQUENCE [LARGE SCALE GENOMIC DNA]</scope>
</reference>
<keyword evidence="3" id="KW-0808">Transferase</keyword>
<dbReference type="CDD" id="cd00146">
    <property type="entry name" value="PKD"/>
    <property type="match status" value="1"/>
</dbReference>
<dbReference type="Gene3D" id="3.40.50.150">
    <property type="entry name" value="Vaccinia Virus protein VP39"/>
    <property type="match status" value="1"/>
</dbReference>
<dbReference type="PROSITE" id="PS00092">
    <property type="entry name" value="N6_MTASE"/>
    <property type="match status" value="1"/>
</dbReference>
<comment type="similarity">
    <text evidence="1">Belongs to the N(4)/N(6)-methyltransferase family.</text>
</comment>
<dbReference type="Proteomes" id="UP000199013">
    <property type="component" value="Unassembled WGS sequence"/>
</dbReference>
<evidence type="ECO:0000313" key="7">
    <source>
        <dbReference type="Proteomes" id="UP000199013"/>
    </source>
</evidence>
<dbReference type="InterPro" id="IPR000601">
    <property type="entry name" value="PKD_dom"/>
</dbReference>
<protein>
    <submittedName>
        <fullName evidence="6">DNA methylase N-4/N-6 domain protein</fullName>
    </submittedName>
</protein>
<dbReference type="PRINTS" id="PR00506">
    <property type="entry name" value="D21N6MTFRASE"/>
</dbReference>
<evidence type="ECO:0000259" key="5">
    <source>
        <dbReference type="PROSITE" id="PS50093"/>
    </source>
</evidence>
<name>A0A1C3NUL4_9ACTN</name>
<dbReference type="GO" id="GO:0003677">
    <property type="term" value="F:DNA binding"/>
    <property type="evidence" value="ECO:0007669"/>
    <property type="project" value="InterPro"/>
</dbReference>
<evidence type="ECO:0000256" key="1">
    <source>
        <dbReference type="ARBA" id="ARBA00006594"/>
    </source>
</evidence>